<name>R7WDC8_AEGTA</name>
<accession>R7WDC8</accession>
<evidence type="ECO:0000313" key="1">
    <source>
        <dbReference type="EnsemblPlants" id="EMT20123"/>
    </source>
</evidence>
<sequence>MERLGNALGTLAFTWATVVLLGGYPAVLCPDHDFWCAATIVFLEALRGDLEVVALVVEENVHGGSKLGGVQVYDLDPDLLLLAERGLIHHDNLAEDPRHVVDDPLGPRNAGQTRDEDPGRVQDRHRLGITRRLEMSTTSLLRARAGIATGFVGAGTSVTTEMGLVVAAGARGKESEPMFSRSNRMDYQLFFRTRGAFRSLGWNGHIWFICFVNGVIWANDEMGVIATLSLVGLLVIGSILCPEAAIPPMLRRTISLWSPMVAILLLCPSVWSSYKFKEEYFIFQRHRSVGIVHLILFVVVLLLTISRLRFPSIIKLADWVLGSKIAFWQPVILNLCMFAATVMSVFNFNRSISTLVMWDIIVLVVTTFGNLQIPAAVFRIRLALWRLTDMQKDYNDQKTNEDMKNLLSSLYIFYVMVLGQGILYIVAGIFDIFSFILRRSLIRRAGFGGPSGVKYVNLYYAYAFDRCMEGAMLGPKKTSLIIFAMDSLKSNSPKMQLYGLKMLHIFLKKEPLRTMAILELTTYTQTVACLIHMLGWTSEGATDIRSFAAKIMAELAENLRVVPIPGAMQLIASLLDTVEGHSIKNPLLDTGSPETKQDRMIQHVGRNELTSPVLKWLKQMALYCLIPREEPTNMDEQNSHILRCWRKIAKHWSVPEEEPSIDQDLLPVQGMLILERLATFDLENCVEISRATGLISKIVEFTSNRTDMKNIDETHETLLKRSSLKLLARLAGTKGKFGVTLRQKITEHLFLWSNLAEILDNRGSSQELRELTAELVRNFAMDGNVNNEIGHIPIIISRLMHAFLSEGASSSADSDQLLRMNAGQALALLAMGSVNNCLVMLAEAGSVFIKELTIMIHSGRYRYIASSLLQNMCVHAQPEIGNSDLKEISYITREVLEGIMDAEGAELEVLVGLSSQICNAIPGDFAQELEHGQIKERFIKRLVNALNSNMIPTSHSPGIRRVIVEHVIYMMECNPGNANCFNKYWMMEALLMVERTTSRAENYRFFSGDTGLMEHSIPLSALVARAKELMGRG</sequence>
<dbReference type="Gene3D" id="1.25.10.10">
    <property type="entry name" value="Leucine-rich Repeat Variant"/>
    <property type="match status" value="1"/>
</dbReference>
<dbReference type="EnsemblPlants" id="EMT20123">
    <property type="protein sequence ID" value="EMT20123"/>
    <property type="gene ID" value="F775_12143"/>
</dbReference>
<organism evidence="1">
    <name type="scientific">Aegilops tauschii</name>
    <name type="common">Tausch's goatgrass</name>
    <name type="synonym">Aegilops squarrosa</name>
    <dbReference type="NCBI Taxonomy" id="37682"/>
    <lineage>
        <taxon>Eukaryota</taxon>
        <taxon>Viridiplantae</taxon>
        <taxon>Streptophyta</taxon>
        <taxon>Embryophyta</taxon>
        <taxon>Tracheophyta</taxon>
        <taxon>Spermatophyta</taxon>
        <taxon>Magnoliopsida</taxon>
        <taxon>Liliopsida</taxon>
        <taxon>Poales</taxon>
        <taxon>Poaceae</taxon>
        <taxon>BOP clade</taxon>
        <taxon>Pooideae</taxon>
        <taxon>Triticodae</taxon>
        <taxon>Triticeae</taxon>
        <taxon>Triticinae</taxon>
        <taxon>Aegilops</taxon>
    </lineage>
</organism>
<proteinExistence type="predicted"/>
<dbReference type="AlphaFoldDB" id="R7WDC8"/>
<reference evidence="1" key="1">
    <citation type="submission" date="2015-06" db="UniProtKB">
        <authorList>
            <consortium name="EnsemblPlants"/>
        </authorList>
    </citation>
    <scope>IDENTIFICATION</scope>
</reference>
<protein>
    <submittedName>
        <fullName evidence="1">Uncharacterized protein</fullName>
    </submittedName>
</protein>
<dbReference type="SUPFAM" id="SSF48371">
    <property type="entry name" value="ARM repeat"/>
    <property type="match status" value="1"/>
</dbReference>
<dbReference type="PANTHER" id="PTHR33115">
    <property type="entry name" value="ARM REPEAT SUPERFAMILY PROTEIN"/>
    <property type="match status" value="1"/>
</dbReference>
<dbReference type="InterPro" id="IPR011989">
    <property type="entry name" value="ARM-like"/>
</dbReference>
<dbReference type="PANTHER" id="PTHR33115:SF73">
    <property type="entry name" value="OS07G0649300 PROTEIN"/>
    <property type="match status" value="1"/>
</dbReference>
<dbReference type="InterPro" id="IPR016024">
    <property type="entry name" value="ARM-type_fold"/>
</dbReference>